<evidence type="ECO:0000313" key="2">
    <source>
        <dbReference type="Proteomes" id="UP000296049"/>
    </source>
</evidence>
<reference evidence="2" key="1">
    <citation type="journal article" date="2013" name="Nat. Genet.">
        <title>The duck genome and transcriptome provide insight into an avian influenza virus reservoir species.</title>
        <authorList>
            <person name="Huang Y."/>
            <person name="Li Y."/>
            <person name="Burt D.W."/>
            <person name="Chen H."/>
            <person name="Zhang Y."/>
            <person name="Qian W."/>
            <person name="Kim H."/>
            <person name="Gan S."/>
            <person name="Zhao Y."/>
            <person name="Li J."/>
            <person name="Yi K."/>
            <person name="Feng H."/>
            <person name="Zhu P."/>
            <person name="Li B."/>
            <person name="Liu Q."/>
            <person name="Fairley S."/>
            <person name="Magor K.E."/>
            <person name="Du Z."/>
            <person name="Hu X."/>
            <person name="Goodman L."/>
            <person name="Tafer H."/>
            <person name="Vignal A."/>
            <person name="Lee T."/>
            <person name="Kim K.W."/>
            <person name="Sheng Z."/>
            <person name="An Y."/>
            <person name="Searle S."/>
            <person name="Herrero J."/>
            <person name="Groenen M.A."/>
            <person name="Crooijmans R.P."/>
            <person name="Faraut T."/>
            <person name="Cai Q."/>
            <person name="Webster R.G."/>
            <person name="Aldridge J.R."/>
            <person name="Warren W.C."/>
            <person name="Bartschat S."/>
            <person name="Kehr S."/>
            <person name="Marz M."/>
            <person name="Stadler P.F."/>
            <person name="Smith J."/>
            <person name="Kraus R.H."/>
            <person name="Zhao Y."/>
            <person name="Ren L."/>
            <person name="Fei J."/>
            <person name="Morisson M."/>
            <person name="Kaiser P."/>
            <person name="Griffin D.K."/>
            <person name="Rao M."/>
            <person name="Pitel F."/>
            <person name="Wang J."/>
            <person name="Li N."/>
        </authorList>
    </citation>
    <scope>NUCLEOTIDE SEQUENCE [LARGE SCALE GENOMIC DNA]</scope>
</reference>
<dbReference type="Proteomes" id="UP000296049">
    <property type="component" value="Unassembled WGS sequence"/>
</dbReference>
<keyword evidence="2" id="KW-1185">Reference proteome</keyword>
<accession>R0LFK0</accession>
<dbReference type="EMBL" id="KB743204">
    <property type="protein sequence ID" value="EOB00340.1"/>
    <property type="molecule type" value="Genomic_DNA"/>
</dbReference>
<name>R0LFK0_ANAPL</name>
<protein>
    <submittedName>
        <fullName evidence="1">Uncharacterized protein</fullName>
    </submittedName>
</protein>
<gene>
    <name evidence="1" type="ORF">Anapl_08758</name>
</gene>
<organism evidence="1 2">
    <name type="scientific">Anas platyrhynchos</name>
    <name type="common">Mallard</name>
    <name type="synonym">Anas boschas</name>
    <dbReference type="NCBI Taxonomy" id="8839"/>
    <lineage>
        <taxon>Eukaryota</taxon>
        <taxon>Metazoa</taxon>
        <taxon>Chordata</taxon>
        <taxon>Craniata</taxon>
        <taxon>Vertebrata</taxon>
        <taxon>Euteleostomi</taxon>
        <taxon>Archelosauria</taxon>
        <taxon>Archosauria</taxon>
        <taxon>Dinosauria</taxon>
        <taxon>Saurischia</taxon>
        <taxon>Theropoda</taxon>
        <taxon>Coelurosauria</taxon>
        <taxon>Aves</taxon>
        <taxon>Neognathae</taxon>
        <taxon>Galloanserae</taxon>
        <taxon>Anseriformes</taxon>
        <taxon>Anatidae</taxon>
        <taxon>Anatinae</taxon>
        <taxon>Anas</taxon>
    </lineage>
</organism>
<sequence length="387" mass="43376">MVHAQESSKLSLSERCVYKGALDTVETLLSPVVKSIIEEDSEYFGLSNSEMSSGLDLVSVFEGGITFSCAFLSPSLFKGGATGPAKNNSVKKCCYYQQNQHRQNEVLSHRCMPKSELPVSSAEVSARAQERLTEAAISSYVGTVFQLQVAVWLDPLVDSGRRQQIRLLVVSCSMLCSVELNDSKRISLTGKDGFAICVEAIYEPWSVFETSLSARPHLHGNKMGSKVLRVTLGQWCLNQKQKCFEFRDYMQHQFPGDSMYWSCSTHELIYTEQYAADTTCHFPLLPAAIRAAAILCFIMKLMRICTKYKLINPIAPVAVQSGVNWLSDPQINFIFAFCVYVPFSHMQKPYMKQPQKTVKAPRYQKVLAHNENVKGEEEDSKANARPT</sequence>
<proteinExistence type="predicted"/>
<dbReference type="AlphaFoldDB" id="R0LFK0"/>
<evidence type="ECO:0000313" key="1">
    <source>
        <dbReference type="EMBL" id="EOB00340.1"/>
    </source>
</evidence>